<evidence type="ECO:0008006" key="4">
    <source>
        <dbReference type="Google" id="ProtNLM"/>
    </source>
</evidence>
<proteinExistence type="predicted"/>
<evidence type="ECO:0000256" key="1">
    <source>
        <dbReference type="SAM" id="SignalP"/>
    </source>
</evidence>
<sequence length="198" mass="21438">MKRIFLSIVVMLGLVGCTAESVWAPAEEVARARYVHGGQPSLTLVTVISNSSGSGGHTALLVNGSQRVIFDPAGTFYHPHLPERNDVHYGMTPQAMDFYIDYHARVTWHVVTQEIAVSPAVAEQALQLVQANGAVGKAACASSTSAILRQLPGFENIRSTPFPVPLMESFGRLSGVTEKVYRDNDPDNNEYMAAPALR</sequence>
<organism evidence="2 3">
    <name type="scientific">Maritimibacter dapengensis</name>
    <dbReference type="NCBI Taxonomy" id="2836868"/>
    <lineage>
        <taxon>Bacteria</taxon>
        <taxon>Pseudomonadati</taxon>
        <taxon>Pseudomonadota</taxon>
        <taxon>Alphaproteobacteria</taxon>
        <taxon>Rhodobacterales</taxon>
        <taxon>Roseobacteraceae</taxon>
        <taxon>Maritimibacter</taxon>
    </lineage>
</organism>
<dbReference type="RefSeq" id="WP_218392942.1">
    <property type="nucleotide sequence ID" value="NZ_JAHUZE010000003.1"/>
</dbReference>
<comment type="caution">
    <text evidence="2">The sequence shown here is derived from an EMBL/GenBank/DDBJ whole genome shotgun (WGS) entry which is preliminary data.</text>
</comment>
<name>A0ABS6T3E1_9RHOB</name>
<feature type="signal peptide" evidence="1">
    <location>
        <begin position="1"/>
        <end position="21"/>
    </location>
</feature>
<evidence type="ECO:0000313" key="3">
    <source>
        <dbReference type="Proteomes" id="UP000756530"/>
    </source>
</evidence>
<dbReference type="PROSITE" id="PS51257">
    <property type="entry name" value="PROKAR_LIPOPROTEIN"/>
    <property type="match status" value="1"/>
</dbReference>
<protein>
    <recommendedName>
        <fullName evidence="4">Lipoprotein</fullName>
    </recommendedName>
</protein>
<keyword evidence="1" id="KW-0732">Signal</keyword>
<keyword evidence="3" id="KW-1185">Reference proteome</keyword>
<dbReference type="Proteomes" id="UP000756530">
    <property type="component" value="Unassembled WGS sequence"/>
</dbReference>
<evidence type="ECO:0000313" key="2">
    <source>
        <dbReference type="EMBL" id="MBV7379748.1"/>
    </source>
</evidence>
<gene>
    <name evidence="2" type="ORF">KJP28_12515</name>
</gene>
<reference evidence="2 3" key="1">
    <citation type="submission" date="2021-05" db="EMBL/GenBank/DDBJ databases">
        <title>Culturable bacteria isolated from Daya Bay.</title>
        <authorList>
            <person name="Zheng W."/>
            <person name="Yu S."/>
            <person name="Huang Y."/>
        </authorList>
    </citation>
    <scope>NUCLEOTIDE SEQUENCE [LARGE SCALE GENOMIC DNA]</scope>
    <source>
        <strain evidence="2 3">DP4N28-5</strain>
    </source>
</reference>
<accession>A0ABS6T3E1</accession>
<dbReference type="EMBL" id="JAHUZE010000003">
    <property type="protein sequence ID" value="MBV7379748.1"/>
    <property type="molecule type" value="Genomic_DNA"/>
</dbReference>
<feature type="chain" id="PRO_5047527466" description="Lipoprotein" evidence="1">
    <location>
        <begin position="22"/>
        <end position="198"/>
    </location>
</feature>